<proteinExistence type="predicted"/>
<gene>
    <name evidence="1" type="ORF">LCGC14_1595680</name>
</gene>
<dbReference type="AlphaFoldDB" id="A0A0F9ID09"/>
<comment type="caution">
    <text evidence="1">The sequence shown here is derived from an EMBL/GenBank/DDBJ whole genome shotgun (WGS) entry which is preliminary data.</text>
</comment>
<dbReference type="EMBL" id="LAZR01012733">
    <property type="protein sequence ID" value="KKM25362.1"/>
    <property type="molecule type" value="Genomic_DNA"/>
</dbReference>
<evidence type="ECO:0000313" key="1">
    <source>
        <dbReference type="EMBL" id="KKM25362.1"/>
    </source>
</evidence>
<sequence>MFFLQKGQQIKSPYNHRVIKCAINTNMKEWLLYEDAKRYVRRLKLPSYKAFLQHVQENGIPDGIPRNPQRTYGEKYVSDTDFLGTNRSSYLPYYQAKYFARTLRLTSRVKWLEWYRENKPPLIPCMPERVYKEWESWGEFLGSGNIPTKEKVFRSYEESLKYVHQLKLSSNDEWRKWSGSGIRPDDIPSCPDQIYKDKWNGWNEFLGNKLVNRIDGQQLNTRVLFIIQEQGVPSNVFTIGVESNGKSVVLEHQRKKGFRLIKIYKFDPEIKHRVDFVMSKFASPWYGSNIQFLVSNIHELLFELDGVLDWV</sequence>
<reference evidence="1" key="1">
    <citation type="journal article" date="2015" name="Nature">
        <title>Complex archaea that bridge the gap between prokaryotes and eukaryotes.</title>
        <authorList>
            <person name="Spang A."/>
            <person name="Saw J.H."/>
            <person name="Jorgensen S.L."/>
            <person name="Zaremba-Niedzwiedzka K."/>
            <person name="Martijn J."/>
            <person name="Lind A.E."/>
            <person name="van Eijk R."/>
            <person name="Schleper C."/>
            <person name="Guy L."/>
            <person name="Ettema T.J."/>
        </authorList>
    </citation>
    <scope>NUCLEOTIDE SEQUENCE</scope>
</reference>
<organism evidence="1">
    <name type="scientific">marine sediment metagenome</name>
    <dbReference type="NCBI Taxonomy" id="412755"/>
    <lineage>
        <taxon>unclassified sequences</taxon>
        <taxon>metagenomes</taxon>
        <taxon>ecological metagenomes</taxon>
    </lineage>
</organism>
<protein>
    <submittedName>
        <fullName evidence="1">Uncharacterized protein</fullName>
    </submittedName>
</protein>
<accession>A0A0F9ID09</accession>
<name>A0A0F9ID09_9ZZZZ</name>